<feature type="domain" description="RimM N-terminal" evidence="5">
    <location>
        <begin position="4"/>
        <end position="82"/>
    </location>
</feature>
<dbReference type="SUPFAM" id="SSF50346">
    <property type="entry name" value="PRC-barrel domain"/>
    <property type="match status" value="1"/>
</dbReference>
<organism evidence="7">
    <name type="scientific">freshwater metagenome</name>
    <dbReference type="NCBI Taxonomy" id="449393"/>
    <lineage>
        <taxon>unclassified sequences</taxon>
        <taxon>metagenomes</taxon>
        <taxon>ecological metagenomes</taxon>
    </lineage>
</organism>
<keyword evidence="4" id="KW-0143">Chaperone</keyword>
<dbReference type="HAMAP" id="MF_00014">
    <property type="entry name" value="Ribosome_mat_RimM"/>
    <property type="match status" value="1"/>
</dbReference>
<name>A0A6J6QLJ2_9ZZZZ</name>
<dbReference type="GO" id="GO:0006364">
    <property type="term" value="P:rRNA processing"/>
    <property type="evidence" value="ECO:0007669"/>
    <property type="project" value="UniProtKB-KW"/>
</dbReference>
<dbReference type="PANTHER" id="PTHR33692:SF1">
    <property type="entry name" value="RIBOSOME MATURATION FACTOR RIMM"/>
    <property type="match status" value="1"/>
</dbReference>
<accession>A0A6J6QLJ2</accession>
<evidence type="ECO:0000256" key="2">
    <source>
        <dbReference type="ARBA" id="ARBA00022517"/>
    </source>
</evidence>
<evidence type="ECO:0000256" key="4">
    <source>
        <dbReference type="ARBA" id="ARBA00023186"/>
    </source>
</evidence>
<dbReference type="EMBL" id="CAEZXN010000083">
    <property type="protein sequence ID" value="CAB4711626.1"/>
    <property type="molecule type" value="Genomic_DNA"/>
</dbReference>
<evidence type="ECO:0000259" key="5">
    <source>
        <dbReference type="Pfam" id="PF01782"/>
    </source>
</evidence>
<dbReference type="InterPro" id="IPR002676">
    <property type="entry name" value="RimM_N"/>
</dbReference>
<evidence type="ECO:0000313" key="7">
    <source>
        <dbReference type="EMBL" id="CAB4711626.1"/>
    </source>
</evidence>
<feature type="domain" description="Ribosome maturation factor RimM PRC barrel" evidence="6">
    <location>
        <begin position="99"/>
        <end position="165"/>
    </location>
</feature>
<dbReference type="InterPro" id="IPR056792">
    <property type="entry name" value="PRC_RimM"/>
</dbReference>
<dbReference type="AlphaFoldDB" id="A0A6J6QLJ2"/>
<sequence>MLLVVARVGRAHGLKGEATVELRTDDPDSRLAVGAKLFTEPDQGLVTIARARFHSGTMLLTFEGFEDRTQVERLRNTLLLAEVDIDAPGEDEDDFHDYQLIDARVELEDGTHVGIIREVLHLPAQDTLAIKREGLDELLIPFVRELVPVVDTKARRVVITPPVGMMEA</sequence>
<dbReference type="SUPFAM" id="SSF50447">
    <property type="entry name" value="Translation proteins"/>
    <property type="match status" value="1"/>
</dbReference>
<dbReference type="Gene3D" id="2.40.30.60">
    <property type="entry name" value="RimM"/>
    <property type="match status" value="1"/>
</dbReference>
<dbReference type="InterPro" id="IPR009000">
    <property type="entry name" value="Transl_B-barrel_sf"/>
</dbReference>
<dbReference type="PANTHER" id="PTHR33692">
    <property type="entry name" value="RIBOSOME MATURATION FACTOR RIMM"/>
    <property type="match status" value="1"/>
</dbReference>
<dbReference type="GO" id="GO:0043022">
    <property type="term" value="F:ribosome binding"/>
    <property type="evidence" value="ECO:0007669"/>
    <property type="project" value="InterPro"/>
</dbReference>
<keyword evidence="1" id="KW-0963">Cytoplasm</keyword>
<gene>
    <name evidence="7" type="ORF">UFOPK2423_01759</name>
</gene>
<dbReference type="NCBIfam" id="TIGR02273">
    <property type="entry name" value="16S_RimM"/>
    <property type="match status" value="1"/>
</dbReference>
<dbReference type="InterPro" id="IPR011961">
    <property type="entry name" value="RimM"/>
</dbReference>
<protein>
    <submittedName>
        <fullName evidence="7">Unannotated protein</fullName>
    </submittedName>
</protein>
<dbReference type="Pfam" id="PF01782">
    <property type="entry name" value="RimM"/>
    <property type="match status" value="1"/>
</dbReference>
<dbReference type="InterPro" id="IPR011033">
    <property type="entry name" value="PRC_barrel-like_sf"/>
</dbReference>
<evidence type="ECO:0000259" key="6">
    <source>
        <dbReference type="Pfam" id="PF24986"/>
    </source>
</evidence>
<dbReference type="GO" id="GO:0005840">
    <property type="term" value="C:ribosome"/>
    <property type="evidence" value="ECO:0007669"/>
    <property type="project" value="InterPro"/>
</dbReference>
<keyword evidence="3" id="KW-0698">rRNA processing</keyword>
<proteinExistence type="inferred from homology"/>
<keyword evidence="2" id="KW-0690">Ribosome biogenesis</keyword>
<reference evidence="7" key="1">
    <citation type="submission" date="2020-05" db="EMBL/GenBank/DDBJ databases">
        <authorList>
            <person name="Chiriac C."/>
            <person name="Salcher M."/>
            <person name="Ghai R."/>
            <person name="Kavagutti S V."/>
        </authorList>
    </citation>
    <scope>NUCLEOTIDE SEQUENCE</scope>
</reference>
<evidence type="ECO:0000256" key="3">
    <source>
        <dbReference type="ARBA" id="ARBA00022552"/>
    </source>
</evidence>
<dbReference type="Gene3D" id="2.30.30.240">
    <property type="entry name" value="PRC-barrel domain"/>
    <property type="match status" value="1"/>
</dbReference>
<dbReference type="InterPro" id="IPR036976">
    <property type="entry name" value="RimM_N_sf"/>
</dbReference>
<dbReference type="Pfam" id="PF24986">
    <property type="entry name" value="PRC_RimM"/>
    <property type="match status" value="1"/>
</dbReference>
<evidence type="ECO:0000256" key="1">
    <source>
        <dbReference type="ARBA" id="ARBA00022490"/>
    </source>
</evidence>